<protein>
    <submittedName>
        <fullName evidence="2">Neuropeptide-Like Protein</fullName>
    </submittedName>
</protein>
<accession>A0A0N4ZBG9</accession>
<reference evidence="2" key="1">
    <citation type="submission" date="2017-02" db="UniProtKB">
        <authorList>
            <consortium name="WormBaseParasite"/>
        </authorList>
    </citation>
    <scope>IDENTIFICATION</scope>
</reference>
<evidence type="ECO:0000313" key="2">
    <source>
        <dbReference type="WBParaSite" id="PTRK_0000488100.1"/>
    </source>
</evidence>
<keyword evidence="1" id="KW-1185">Reference proteome</keyword>
<proteinExistence type="predicted"/>
<dbReference type="Proteomes" id="UP000038045">
    <property type="component" value="Unplaced"/>
</dbReference>
<organism evidence="1 2">
    <name type="scientific">Parastrongyloides trichosuri</name>
    <name type="common">Possum-specific nematode worm</name>
    <dbReference type="NCBI Taxonomy" id="131310"/>
    <lineage>
        <taxon>Eukaryota</taxon>
        <taxon>Metazoa</taxon>
        <taxon>Ecdysozoa</taxon>
        <taxon>Nematoda</taxon>
        <taxon>Chromadorea</taxon>
        <taxon>Rhabditida</taxon>
        <taxon>Tylenchina</taxon>
        <taxon>Panagrolaimomorpha</taxon>
        <taxon>Strongyloidoidea</taxon>
        <taxon>Strongyloididae</taxon>
        <taxon>Parastrongyloides</taxon>
    </lineage>
</organism>
<sequence>MTSSSIPNHSLPASRLTMQSPSYINKLLPTIMTSKTILCTLAIFLICFAIASNAAPFYLDEAVYEPHQFEAFKLKRAINPFMDSIGKRSDYYSNQPRRYFDVLAGQSLGKRSNSLSQ</sequence>
<dbReference type="AlphaFoldDB" id="A0A0N4ZBG9"/>
<name>A0A0N4ZBG9_PARTI</name>
<dbReference type="WBParaSite" id="PTRK_0000488100.1">
    <property type="protein sequence ID" value="PTRK_0000488100.1"/>
    <property type="gene ID" value="PTRK_0000488100"/>
</dbReference>
<evidence type="ECO:0000313" key="1">
    <source>
        <dbReference type="Proteomes" id="UP000038045"/>
    </source>
</evidence>